<evidence type="ECO:0000313" key="14">
    <source>
        <dbReference type="Proteomes" id="UP001500064"/>
    </source>
</evidence>
<evidence type="ECO:0000256" key="7">
    <source>
        <dbReference type="ARBA" id="ARBA00022898"/>
    </source>
</evidence>
<comment type="subunit">
    <text evidence="10">Homotetramer.</text>
</comment>
<reference evidence="14" key="1">
    <citation type="journal article" date="2019" name="Int. J. Syst. Evol. Microbiol.">
        <title>The Global Catalogue of Microorganisms (GCM) 10K type strain sequencing project: providing services to taxonomists for standard genome sequencing and annotation.</title>
        <authorList>
            <consortium name="The Broad Institute Genomics Platform"/>
            <consortium name="The Broad Institute Genome Sequencing Center for Infectious Disease"/>
            <person name="Wu L."/>
            <person name="Ma J."/>
        </authorList>
    </citation>
    <scope>NUCLEOTIDE SEQUENCE [LARGE SCALE GENOMIC DNA]</scope>
    <source>
        <strain evidence="14">JCM 13929</strain>
    </source>
</reference>
<evidence type="ECO:0000256" key="8">
    <source>
        <dbReference type="ARBA" id="ARBA00023239"/>
    </source>
</evidence>
<dbReference type="CDD" id="cd04907">
    <property type="entry name" value="ACT_ThrD-I_2"/>
    <property type="match status" value="1"/>
</dbReference>
<dbReference type="PROSITE" id="PS51672">
    <property type="entry name" value="ACT_LIKE"/>
    <property type="match status" value="1"/>
</dbReference>
<comment type="catalytic activity">
    <reaction evidence="1 10">
        <text>L-threonine = 2-oxobutanoate + NH4(+)</text>
        <dbReference type="Rhea" id="RHEA:22108"/>
        <dbReference type="ChEBI" id="CHEBI:16763"/>
        <dbReference type="ChEBI" id="CHEBI:28938"/>
        <dbReference type="ChEBI" id="CHEBI:57926"/>
        <dbReference type="EC" id="4.3.1.19"/>
    </reaction>
</comment>
<feature type="region of interest" description="Disordered" evidence="11">
    <location>
        <begin position="1"/>
        <end position="21"/>
    </location>
</feature>
<dbReference type="Gene3D" id="3.40.50.1100">
    <property type="match status" value="2"/>
</dbReference>
<evidence type="ECO:0000256" key="4">
    <source>
        <dbReference type="ARBA" id="ARBA00010869"/>
    </source>
</evidence>
<feature type="compositionally biased region" description="Basic and acidic residues" evidence="11">
    <location>
        <begin position="1"/>
        <end position="12"/>
    </location>
</feature>
<keyword evidence="9 10" id="KW-0100">Branched-chain amino acid biosynthesis</keyword>
<dbReference type="NCBIfam" id="NF006390">
    <property type="entry name" value="PRK08639.1"/>
    <property type="match status" value="1"/>
</dbReference>
<dbReference type="InterPro" id="IPR001721">
    <property type="entry name" value="TD_ACT-like"/>
</dbReference>
<sequence>MADRGRSGDAARADAASVGPAQTRAAAANDAARVDATAVDAAARRLAGIVATTPLERSARLSELTGADIWLKREDLQTVRSYKVRGAFNLIAQLDDATRGAGVVAASAGNHAQGVAYACSALGVRGRVYLPRTTPRQKRDRIRALGGDMIEIVLGGETYDEASAAAVADAEATGATLVPAFDDPRTIAGQGTVIREAVSQLGSAPDVVVLPVGGGGLLAGSVAWLGEWHPETRVVGVEPAGAACVAAGIAAGEPVTLDSIDTFVDGAAVSRAGALTLPLIAASKAELVAVPEGRVCSEMLALYQVDGIIAEPAGALAPASLSGPSTAGIPEGATVICVLSGGNNDVSRYAEVVERALVHEERKHYFLVEFPQEPGALRRFLDEVLGPNDDITLFEYVKRNNRETGPALVGIELSSPADLPALLKRMEAAPPRIEQIDPSSPLFRFVM</sequence>
<name>A0ABP4R0W8_9ACTN</name>
<gene>
    <name evidence="10 13" type="primary">ilvA</name>
    <name evidence="13" type="ORF">GCM10009733_029720</name>
</gene>
<dbReference type="InterPro" id="IPR050147">
    <property type="entry name" value="Ser/Thr_Dehydratase"/>
</dbReference>
<organism evidence="13 14">
    <name type="scientific">Nonomuraea maheshkhaliensis</name>
    <dbReference type="NCBI Taxonomy" id="419590"/>
    <lineage>
        <taxon>Bacteria</taxon>
        <taxon>Bacillati</taxon>
        <taxon>Actinomycetota</taxon>
        <taxon>Actinomycetes</taxon>
        <taxon>Streptosporangiales</taxon>
        <taxon>Streptosporangiaceae</taxon>
        <taxon>Nonomuraea</taxon>
    </lineage>
</organism>
<evidence type="ECO:0000256" key="5">
    <source>
        <dbReference type="ARBA" id="ARBA00022605"/>
    </source>
</evidence>
<comment type="cofactor">
    <cofactor evidence="2 10">
        <name>pyridoxal 5'-phosphate</name>
        <dbReference type="ChEBI" id="CHEBI:597326"/>
    </cofactor>
</comment>
<evidence type="ECO:0000313" key="13">
    <source>
        <dbReference type="EMBL" id="GAA1630951.1"/>
    </source>
</evidence>
<comment type="function">
    <text evidence="10">Catalyzes the anaerobic formation of alpha-ketobutyrate and ammonia from threonine in a two-step reaction. The first step involved a dehydration of threonine and a production of enamine intermediates (aminocrotonate), which tautomerizes to its imine form (iminobutyrate). Both intermediates are unstable and short-lived. The second step is the nonenzymatic hydrolysis of the enamine/imine intermediates to form 2-ketobutyrate and free ammonia. In the low water environment of the cell, the second step is accelerated by RidA.</text>
</comment>
<protein>
    <recommendedName>
        <fullName evidence="10">L-threonine dehydratase</fullName>
        <ecNumber evidence="10">4.3.1.19</ecNumber>
    </recommendedName>
    <alternativeName>
        <fullName evidence="10">Threonine deaminase</fullName>
    </alternativeName>
</protein>
<evidence type="ECO:0000256" key="6">
    <source>
        <dbReference type="ARBA" id="ARBA00022624"/>
    </source>
</evidence>
<dbReference type="EMBL" id="BAAAMU010000017">
    <property type="protein sequence ID" value="GAA1630951.1"/>
    <property type="molecule type" value="Genomic_DNA"/>
</dbReference>
<dbReference type="Gene3D" id="3.40.1020.10">
    <property type="entry name" value="Biosynthetic Threonine Deaminase, Domain 3"/>
    <property type="match status" value="1"/>
</dbReference>
<dbReference type="PANTHER" id="PTHR48078:SF11">
    <property type="entry name" value="THREONINE DEHYDRATASE, MITOCHONDRIAL"/>
    <property type="match status" value="1"/>
</dbReference>
<evidence type="ECO:0000256" key="3">
    <source>
        <dbReference type="ARBA" id="ARBA00004810"/>
    </source>
</evidence>
<keyword evidence="6 10" id="KW-0412">Isoleucine biosynthesis</keyword>
<dbReference type="InterPro" id="IPR038110">
    <property type="entry name" value="TD_ACT-like_sf"/>
</dbReference>
<dbReference type="NCBIfam" id="TIGR02079">
    <property type="entry name" value="THD1"/>
    <property type="match status" value="1"/>
</dbReference>
<keyword evidence="5 10" id="KW-0028">Amino-acid biosynthesis</keyword>
<dbReference type="Proteomes" id="UP001500064">
    <property type="component" value="Unassembled WGS sequence"/>
</dbReference>
<dbReference type="InterPro" id="IPR036052">
    <property type="entry name" value="TrpB-like_PALP_sf"/>
</dbReference>
<dbReference type="PANTHER" id="PTHR48078">
    <property type="entry name" value="THREONINE DEHYDRATASE, MITOCHONDRIAL-RELATED"/>
    <property type="match status" value="1"/>
</dbReference>
<dbReference type="SUPFAM" id="SSF53686">
    <property type="entry name" value="Tryptophan synthase beta subunit-like PLP-dependent enzymes"/>
    <property type="match status" value="1"/>
</dbReference>
<evidence type="ECO:0000256" key="1">
    <source>
        <dbReference type="ARBA" id="ARBA00001274"/>
    </source>
</evidence>
<keyword evidence="14" id="KW-1185">Reference proteome</keyword>
<comment type="pathway">
    <text evidence="3 10">Amino-acid biosynthesis; L-isoleucine biosynthesis; 2-oxobutanoate from L-threonine: step 1/1.</text>
</comment>
<keyword evidence="7 10" id="KW-0663">Pyridoxal phosphate</keyword>
<evidence type="ECO:0000256" key="11">
    <source>
        <dbReference type="SAM" id="MobiDB-lite"/>
    </source>
</evidence>
<evidence type="ECO:0000256" key="2">
    <source>
        <dbReference type="ARBA" id="ARBA00001933"/>
    </source>
</evidence>
<comment type="similarity">
    <text evidence="4 10">Belongs to the serine/threonine dehydratase family.</text>
</comment>
<feature type="domain" description="ACT-like" evidence="12">
    <location>
        <begin position="364"/>
        <end position="438"/>
    </location>
</feature>
<keyword evidence="8 10" id="KW-0456">Lyase</keyword>
<dbReference type="InterPro" id="IPR001926">
    <property type="entry name" value="TrpB-like_PALP"/>
</dbReference>
<dbReference type="Pfam" id="PF00585">
    <property type="entry name" value="Thr_dehydrat_C"/>
    <property type="match status" value="1"/>
</dbReference>
<dbReference type="Pfam" id="PF00291">
    <property type="entry name" value="PALP"/>
    <property type="match status" value="1"/>
</dbReference>
<dbReference type="InterPro" id="IPR011820">
    <property type="entry name" value="IlvA"/>
</dbReference>
<dbReference type="EC" id="4.3.1.19" evidence="10"/>
<proteinExistence type="inferred from homology"/>
<evidence type="ECO:0000256" key="10">
    <source>
        <dbReference type="RuleBase" id="RU362012"/>
    </source>
</evidence>
<accession>A0ABP4R0W8</accession>
<evidence type="ECO:0000259" key="12">
    <source>
        <dbReference type="PROSITE" id="PS51672"/>
    </source>
</evidence>
<evidence type="ECO:0000256" key="9">
    <source>
        <dbReference type="ARBA" id="ARBA00023304"/>
    </source>
</evidence>
<dbReference type="RefSeq" id="WP_346105040.1">
    <property type="nucleotide sequence ID" value="NZ_BAAAMU010000017.1"/>
</dbReference>
<comment type="caution">
    <text evidence="13">The sequence shown here is derived from an EMBL/GenBank/DDBJ whole genome shotgun (WGS) entry which is preliminary data.</text>
</comment>